<evidence type="ECO:0000256" key="6">
    <source>
        <dbReference type="RuleBase" id="RU362006"/>
    </source>
</evidence>
<keyword evidence="5" id="KW-0472">Membrane</keyword>
<evidence type="ECO:0000256" key="2">
    <source>
        <dbReference type="ARBA" id="ARBA00008573"/>
    </source>
</evidence>
<comment type="similarity">
    <text evidence="2 6">Belongs to the DP1 family.</text>
</comment>
<dbReference type="InterPro" id="IPR004345">
    <property type="entry name" value="TB2_DP1_HVA22"/>
</dbReference>
<evidence type="ECO:0000256" key="5">
    <source>
        <dbReference type="ARBA" id="ARBA00023136"/>
    </source>
</evidence>
<evidence type="ECO:0000313" key="7">
    <source>
        <dbReference type="EMBL" id="EPX72447.1"/>
    </source>
</evidence>
<keyword evidence="3" id="KW-0812">Transmembrane</keyword>
<organism evidence="7 8">
    <name type="scientific">Schizosaccharomyces octosporus (strain yFS286)</name>
    <name type="common">Fission yeast</name>
    <name type="synonym">Octosporomyces octosporus</name>
    <dbReference type="NCBI Taxonomy" id="483514"/>
    <lineage>
        <taxon>Eukaryota</taxon>
        <taxon>Fungi</taxon>
        <taxon>Dikarya</taxon>
        <taxon>Ascomycota</taxon>
        <taxon>Taphrinomycotina</taxon>
        <taxon>Schizosaccharomycetes</taxon>
        <taxon>Schizosaccharomycetales</taxon>
        <taxon>Schizosaccharomycetaceae</taxon>
        <taxon>Schizosaccharomyces</taxon>
    </lineage>
</organism>
<accession>S9PWS8</accession>
<dbReference type="Pfam" id="PF03134">
    <property type="entry name" value="TB2_DP1_HVA22"/>
    <property type="match status" value="1"/>
</dbReference>
<dbReference type="GO" id="GO:0016020">
    <property type="term" value="C:membrane"/>
    <property type="evidence" value="ECO:0007669"/>
    <property type="project" value="UniProtKB-SubCell"/>
</dbReference>
<dbReference type="Proteomes" id="UP000016088">
    <property type="component" value="Unassembled WGS sequence"/>
</dbReference>
<dbReference type="OrthoDB" id="434647at2759"/>
<evidence type="ECO:0000256" key="4">
    <source>
        <dbReference type="ARBA" id="ARBA00022989"/>
    </source>
</evidence>
<proteinExistence type="inferred from homology"/>
<name>S9PWS8_SCHOY</name>
<gene>
    <name evidence="7" type="ORF">SOCG_00210</name>
</gene>
<dbReference type="PANTHER" id="PTHR12300:SF161">
    <property type="entry name" value="RECEPTOR EXPRESSION-ENHANCING PROTEIN"/>
    <property type="match status" value="1"/>
</dbReference>
<reference evidence="7 8" key="1">
    <citation type="journal article" date="2011" name="Science">
        <title>Comparative functional genomics of the fission yeasts.</title>
        <authorList>
            <person name="Rhind N."/>
            <person name="Chen Z."/>
            <person name="Yassour M."/>
            <person name="Thompson D.A."/>
            <person name="Haas B.J."/>
            <person name="Habib N."/>
            <person name="Wapinski I."/>
            <person name="Roy S."/>
            <person name="Lin M.F."/>
            <person name="Heiman D.I."/>
            <person name="Young S.K."/>
            <person name="Furuya K."/>
            <person name="Guo Y."/>
            <person name="Pidoux A."/>
            <person name="Chen H.M."/>
            <person name="Robbertse B."/>
            <person name="Goldberg J.M."/>
            <person name="Aoki K."/>
            <person name="Bayne E.H."/>
            <person name="Berlin A.M."/>
            <person name="Desjardins C.A."/>
            <person name="Dobbs E."/>
            <person name="Dukaj L."/>
            <person name="Fan L."/>
            <person name="FitzGerald M.G."/>
            <person name="French C."/>
            <person name="Gujja S."/>
            <person name="Hansen K."/>
            <person name="Keifenheim D."/>
            <person name="Levin J.Z."/>
            <person name="Mosher R.A."/>
            <person name="Mueller C.A."/>
            <person name="Pfiffner J."/>
            <person name="Priest M."/>
            <person name="Russ C."/>
            <person name="Smialowska A."/>
            <person name="Swoboda P."/>
            <person name="Sykes S.M."/>
            <person name="Vaughn M."/>
            <person name="Vengrova S."/>
            <person name="Yoder R."/>
            <person name="Zeng Q."/>
            <person name="Allshire R."/>
            <person name="Baulcombe D."/>
            <person name="Birren B.W."/>
            <person name="Brown W."/>
            <person name="Ekwall K."/>
            <person name="Kellis M."/>
            <person name="Leatherwood J."/>
            <person name="Levin H."/>
            <person name="Margalit H."/>
            <person name="Martienssen R."/>
            <person name="Nieduszynski C.A."/>
            <person name="Spatafora J.W."/>
            <person name="Friedman N."/>
            <person name="Dalgaard J.Z."/>
            <person name="Baumann P."/>
            <person name="Niki H."/>
            <person name="Regev A."/>
            <person name="Nusbaum C."/>
        </authorList>
    </citation>
    <scope>NUCLEOTIDE SEQUENCE [LARGE SCALE GENOMIC DNA]</scope>
    <source>
        <strain evidence="8">yFS286</strain>
    </source>
</reference>
<comment type="subcellular location">
    <subcellularLocation>
        <location evidence="1 6">Membrane</location>
        <topology evidence="1 6">Multi-pass membrane protein</topology>
    </subcellularLocation>
</comment>
<dbReference type="AlphaFoldDB" id="S9PWS8"/>
<sequence length="167" mass="19099">MEILSTVIGAGYPIYKSFLLLEVPAKANQLIPKAFQIRNNEPKTVDEERRRLMAYWCVYGCVTSIEALVGSYIRWVPFYSTTKVVLWIWLLHPKTRGSEYVYQTYISTFLQEHKNTIQGFLEKLVHLSNSEQLLINAWGFLRSMIDHLPKGDATAPGSKSDAPKKSS</sequence>
<evidence type="ECO:0000313" key="8">
    <source>
        <dbReference type="Proteomes" id="UP000016088"/>
    </source>
</evidence>
<keyword evidence="8" id="KW-1185">Reference proteome</keyword>
<dbReference type="OMA" id="RLMAYWC"/>
<dbReference type="HOGENOM" id="CLU_110823_0_0_1"/>
<evidence type="ECO:0000256" key="3">
    <source>
        <dbReference type="ARBA" id="ARBA00022692"/>
    </source>
</evidence>
<keyword evidence="4" id="KW-1133">Transmembrane helix</keyword>
<dbReference type="RefSeq" id="XP_013018084.1">
    <property type="nucleotide sequence ID" value="XM_013162630.1"/>
</dbReference>
<dbReference type="eggNOG" id="KOG1726">
    <property type="taxonomic scope" value="Eukaryota"/>
</dbReference>
<evidence type="ECO:0000256" key="1">
    <source>
        <dbReference type="ARBA" id="ARBA00004141"/>
    </source>
</evidence>
<dbReference type="EMBL" id="KE503207">
    <property type="protein sequence ID" value="EPX72447.1"/>
    <property type="molecule type" value="Genomic_DNA"/>
</dbReference>
<dbReference type="PANTHER" id="PTHR12300">
    <property type="entry name" value="HVA22-LIKE PROTEINS"/>
    <property type="match status" value="1"/>
</dbReference>
<dbReference type="VEuPathDB" id="FungiDB:SOCG_00210"/>
<dbReference type="GeneID" id="25029194"/>
<protein>
    <recommendedName>
        <fullName evidence="6">Protein YOP1</fullName>
    </recommendedName>
</protein>